<dbReference type="AlphaFoldDB" id="A0A0E9TG85"/>
<accession>A0A0E9TG85</accession>
<name>A0A0E9TG85_ANGAN</name>
<dbReference type="EMBL" id="GBXM01055883">
    <property type="protein sequence ID" value="JAH52694.1"/>
    <property type="molecule type" value="Transcribed_RNA"/>
</dbReference>
<sequence length="48" mass="5612">MLYIHTFNQQEHILDNLANVEMTHSASLSLSFSIKSHMLIYFASYVCY</sequence>
<organism evidence="1">
    <name type="scientific">Anguilla anguilla</name>
    <name type="common">European freshwater eel</name>
    <name type="synonym">Muraena anguilla</name>
    <dbReference type="NCBI Taxonomy" id="7936"/>
    <lineage>
        <taxon>Eukaryota</taxon>
        <taxon>Metazoa</taxon>
        <taxon>Chordata</taxon>
        <taxon>Craniata</taxon>
        <taxon>Vertebrata</taxon>
        <taxon>Euteleostomi</taxon>
        <taxon>Actinopterygii</taxon>
        <taxon>Neopterygii</taxon>
        <taxon>Teleostei</taxon>
        <taxon>Anguilliformes</taxon>
        <taxon>Anguillidae</taxon>
        <taxon>Anguilla</taxon>
    </lineage>
</organism>
<reference evidence="1" key="1">
    <citation type="submission" date="2014-11" db="EMBL/GenBank/DDBJ databases">
        <authorList>
            <person name="Amaro Gonzalez C."/>
        </authorList>
    </citation>
    <scope>NUCLEOTIDE SEQUENCE</scope>
</reference>
<protein>
    <submittedName>
        <fullName evidence="1">Uncharacterized protein</fullName>
    </submittedName>
</protein>
<proteinExistence type="predicted"/>
<reference evidence="1" key="2">
    <citation type="journal article" date="2015" name="Fish Shellfish Immunol.">
        <title>Early steps in the European eel (Anguilla anguilla)-Vibrio vulnificus interaction in the gills: Role of the RtxA13 toxin.</title>
        <authorList>
            <person name="Callol A."/>
            <person name="Pajuelo D."/>
            <person name="Ebbesson L."/>
            <person name="Teles M."/>
            <person name="MacKenzie S."/>
            <person name="Amaro C."/>
        </authorList>
    </citation>
    <scope>NUCLEOTIDE SEQUENCE</scope>
</reference>
<evidence type="ECO:0000313" key="1">
    <source>
        <dbReference type="EMBL" id="JAH52694.1"/>
    </source>
</evidence>